<dbReference type="GO" id="GO:0000932">
    <property type="term" value="C:P-body"/>
    <property type="evidence" value="ECO:0007669"/>
    <property type="project" value="TreeGrafter"/>
</dbReference>
<dbReference type="GO" id="GO:0034063">
    <property type="term" value="P:stress granule assembly"/>
    <property type="evidence" value="ECO:0007669"/>
    <property type="project" value="TreeGrafter"/>
</dbReference>
<evidence type="ECO:0000313" key="8">
    <source>
        <dbReference type="Proteomes" id="UP000829196"/>
    </source>
</evidence>
<protein>
    <recommendedName>
        <fullName evidence="9">Protein decapping 5</fullName>
    </recommendedName>
</protein>
<feature type="region of interest" description="Disordered" evidence="3">
    <location>
        <begin position="311"/>
        <end position="335"/>
    </location>
</feature>
<dbReference type="InterPro" id="IPR025768">
    <property type="entry name" value="TFG_box"/>
</dbReference>
<dbReference type="SUPFAM" id="SSF50182">
    <property type="entry name" value="Sm-like ribonucleoproteins"/>
    <property type="match status" value="1"/>
</dbReference>
<evidence type="ECO:0000259" key="6">
    <source>
        <dbReference type="PROSITE" id="PS51536"/>
    </source>
</evidence>
<feature type="region of interest" description="Disordered" evidence="3">
    <location>
        <begin position="367"/>
        <end position="397"/>
    </location>
</feature>
<evidence type="ECO:0000256" key="2">
    <source>
        <dbReference type="PROSITE-ProRule" id="PRU00869"/>
    </source>
</evidence>
<dbReference type="GO" id="GO:0033962">
    <property type="term" value="P:P-body assembly"/>
    <property type="evidence" value="ECO:0007669"/>
    <property type="project" value="TreeGrafter"/>
</dbReference>
<evidence type="ECO:0008006" key="9">
    <source>
        <dbReference type="Google" id="ProtNLM"/>
    </source>
</evidence>
<feature type="short sequence motif" description="FFD box" evidence="1">
    <location>
        <begin position="457"/>
        <end position="472"/>
    </location>
</feature>
<dbReference type="InterPro" id="IPR019050">
    <property type="entry name" value="FDF_dom"/>
</dbReference>
<dbReference type="PROSITE" id="PS51513">
    <property type="entry name" value="FFD"/>
    <property type="match status" value="1"/>
</dbReference>
<feature type="short sequence motif" description="TFG box" evidence="2">
    <location>
        <begin position="478"/>
        <end position="498"/>
    </location>
</feature>
<evidence type="ECO:0000259" key="4">
    <source>
        <dbReference type="PROSITE" id="PS51512"/>
    </source>
</evidence>
<accession>A0A8T3C526</accession>
<sequence length="541" mass="58600">MSSPSPDSYIGSLISLTSKSEIRYEGILYIINTDESSIGLRNVIIDMHFMQSHYHHPPTASPSLPANLPSLGSGTAPELSSNTAQILQQPTFQGNFPTYQTIGSFSSWGTTPSPAPANVSGLGLPMYWHGYYAPSGGLPHLQQPPLIRPAPGLTMPPMQQALQFQGMNVPLSSGTPNFTEFPSLFPSVSSNHSLRPTLTSTVPPSQATSLIPEMASSLVSNKIPINYLPTPIQSGKIPLASSLTPSMETSAPLAQNILTAVSNKIGSTISVANLTEIGPKPPTVGSSCSNLAETLATFVTPDHLMQLTSSMLPSSESQEKSTNTTEIKPPKDKKKLPISERLVPELEAKTTVAAVVKEPLLPLPTRYHKVQPSGAVSGTNQSSRARGRGRGNGYSRPVQKFNEEFDFTAMNEKFNKDEVWGQLGKSKAHSSTREGEDDEADDYDEETEFAESLDIKPVYVKDDFFDTLSRNTNDQTSNGRIKYSEQLKIDTETFGNFQRTRPPAYGVRGLRGSRGRSSYNGSRGYGYSSRGRGYSGINRAS</sequence>
<dbReference type="PANTHER" id="PTHR13586:SF0">
    <property type="entry name" value="TRAILER HITCH, ISOFORM H"/>
    <property type="match status" value="1"/>
</dbReference>
<reference evidence="7" key="1">
    <citation type="journal article" date="2022" name="Front. Genet.">
        <title>Chromosome-Scale Assembly of the Dendrobium nobile Genome Provides Insights Into the Molecular Mechanism of the Biosynthesis of the Medicinal Active Ingredient of Dendrobium.</title>
        <authorList>
            <person name="Xu Q."/>
            <person name="Niu S.-C."/>
            <person name="Li K.-L."/>
            <person name="Zheng P.-J."/>
            <person name="Zhang X.-J."/>
            <person name="Jia Y."/>
            <person name="Liu Y."/>
            <person name="Niu Y.-X."/>
            <person name="Yu L.-H."/>
            <person name="Chen D.-F."/>
            <person name="Zhang G.-Q."/>
        </authorList>
    </citation>
    <scope>NUCLEOTIDE SEQUENCE</scope>
    <source>
        <tissue evidence="7">Leaf</tissue>
    </source>
</reference>
<dbReference type="PROSITE" id="PS51536">
    <property type="entry name" value="TFG"/>
    <property type="match status" value="1"/>
</dbReference>
<dbReference type="GO" id="GO:0003729">
    <property type="term" value="F:mRNA binding"/>
    <property type="evidence" value="ECO:0007669"/>
    <property type="project" value="TreeGrafter"/>
</dbReference>
<name>A0A8T3C526_DENNO</name>
<evidence type="ECO:0000313" key="7">
    <source>
        <dbReference type="EMBL" id="KAI0524638.1"/>
    </source>
</evidence>
<organism evidence="7 8">
    <name type="scientific">Dendrobium nobile</name>
    <name type="common">Orchid</name>
    <dbReference type="NCBI Taxonomy" id="94219"/>
    <lineage>
        <taxon>Eukaryota</taxon>
        <taxon>Viridiplantae</taxon>
        <taxon>Streptophyta</taxon>
        <taxon>Embryophyta</taxon>
        <taxon>Tracheophyta</taxon>
        <taxon>Spermatophyta</taxon>
        <taxon>Magnoliopsida</taxon>
        <taxon>Liliopsida</taxon>
        <taxon>Asparagales</taxon>
        <taxon>Orchidaceae</taxon>
        <taxon>Epidendroideae</taxon>
        <taxon>Malaxideae</taxon>
        <taxon>Dendrobiinae</taxon>
        <taxon>Dendrobium</taxon>
    </lineage>
</organism>
<proteinExistence type="predicted"/>
<dbReference type="AlphaFoldDB" id="A0A8T3C526"/>
<feature type="compositionally biased region" description="Acidic residues" evidence="3">
    <location>
        <begin position="435"/>
        <end position="448"/>
    </location>
</feature>
<dbReference type="OrthoDB" id="21539at2759"/>
<dbReference type="PROSITE" id="PS51512">
    <property type="entry name" value="DFDF"/>
    <property type="match status" value="1"/>
</dbReference>
<feature type="region of interest" description="Disordered" evidence="3">
    <location>
        <begin position="493"/>
        <end position="541"/>
    </location>
</feature>
<evidence type="ECO:0000259" key="5">
    <source>
        <dbReference type="PROSITE" id="PS51513"/>
    </source>
</evidence>
<dbReference type="InterPro" id="IPR010920">
    <property type="entry name" value="LSM_dom_sf"/>
</dbReference>
<dbReference type="SMART" id="SM01271">
    <property type="entry name" value="LSM14"/>
    <property type="match status" value="1"/>
</dbReference>
<feature type="compositionally biased region" description="Polar residues" evidence="3">
    <location>
        <begin position="311"/>
        <end position="326"/>
    </location>
</feature>
<dbReference type="InterPro" id="IPR025609">
    <property type="entry name" value="Lsm14-like_N"/>
</dbReference>
<dbReference type="InterPro" id="IPR025761">
    <property type="entry name" value="FFD_box"/>
</dbReference>
<dbReference type="InterPro" id="IPR025762">
    <property type="entry name" value="DFDF"/>
</dbReference>
<dbReference type="EMBL" id="JAGYWB010000004">
    <property type="protein sequence ID" value="KAI0524638.1"/>
    <property type="molecule type" value="Genomic_DNA"/>
</dbReference>
<comment type="caution">
    <text evidence="7">The sequence shown here is derived from an EMBL/GenBank/DDBJ whole genome shotgun (WGS) entry which is preliminary data.</text>
</comment>
<feature type="region of interest" description="Disordered" evidence="3">
    <location>
        <begin position="423"/>
        <end position="448"/>
    </location>
</feature>
<dbReference type="Pfam" id="PF09532">
    <property type="entry name" value="FDF"/>
    <property type="match status" value="1"/>
</dbReference>
<keyword evidence="8" id="KW-1185">Reference proteome</keyword>
<dbReference type="SMART" id="SM01199">
    <property type="entry name" value="FDF"/>
    <property type="match status" value="1"/>
</dbReference>
<dbReference type="Pfam" id="PF12701">
    <property type="entry name" value="LSM14"/>
    <property type="match status" value="1"/>
</dbReference>
<dbReference type="Gene3D" id="2.30.30.100">
    <property type="match status" value="1"/>
</dbReference>
<feature type="domain" description="DFDF" evidence="4">
    <location>
        <begin position="393"/>
        <end position="429"/>
    </location>
</feature>
<evidence type="ECO:0000256" key="1">
    <source>
        <dbReference type="PROSITE-ProRule" id="PRU00846"/>
    </source>
</evidence>
<evidence type="ECO:0000256" key="3">
    <source>
        <dbReference type="SAM" id="MobiDB-lite"/>
    </source>
</evidence>
<feature type="compositionally biased region" description="Low complexity" evidence="3">
    <location>
        <begin position="505"/>
        <end position="541"/>
    </location>
</feature>
<dbReference type="PANTHER" id="PTHR13586">
    <property type="entry name" value="SCD6 PROTEIN-RELATED"/>
    <property type="match status" value="1"/>
</dbReference>
<gene>
    <name evidence="7" type="ORF">KFK09_004015</name>
</gene>
<feature type="domain" description="TFG box profile" evidence="6">
    <location>
        <begin position="478"/>
        <end position="498"/>
    </location>
</feature>
<feature type="domain" description="FFD box profile" evidence="5">
    <location>
        <begin position="457"/>
        <end position="472"/>
    </location>
</feature>
<dbReference type="Proteomes" id="UP000829196">
    <property type="component" value="Unassembled WGS sequence"/>
</dbReference>